<proteinExistence type="predicted"/>
<organism evidence="1 2">
    <name type="scientific">Catellatospora citrea</name>
    <dbReference type="NCBI Taxonomy" id="53366"/>
    <lineage>
        <taxon>Bacteria</taxon>
        <taxon>Bacillati</taxon>
        <taxon>Actinomycetota</taxon>
        <taxon>Actinomycetes</taxon>
        <taxon>Micromonosporales</taxon>
        <taxon>Micromonosporaceae</taxon>
        <taxon>Catellatospora</taxon>
    </lineage>
</organism>
<dbReference type="RefSeq" id="WP_147432811.1">
    <property type="nucleotide sequence ID" value="NZ_BONH01000015.1"/>
</dbReference>
<evidence type="ECO:0000313" key="1">
    <source>
        <dbReference type="EMBL" id="GIF98326.1"/>
    </source>
</evidence>
<sequence>MRSWLVPVHYLIVPTESPAGSLRAPRSDVTGPAPELIWPDSLIQPQRPPALIYLDLNHWIGIAKANVGRATGGGYMALLDAARTAKREAAAVFVLSDSLFIEMSNIADPRQRRDLADVMEELTSFTIMLSRPSVTRLELQAAIEGIVGPGPERYAPLDLLSTRLAHGFGKRGNLLIKDSEGNDVTMNLRAEMGAEKFDAMMAAMERDANRMLLRGPQDDELDDLRLRGYKPEAHRQVTQNRLDQELELVAILNREPKNWRKGRLRDVVGGRELVIELNDMIVMALMPRGLSVDNLVEGDRAKIRSFARCMPGCEVAIELKTQYHRDPSKRWMVNDIYDIDALAVAVPYCDAVFTDAAARSILVKAGFEGRMKTALPRTPDELVGILAALPRSR</sequence>
<dbReference type="AlphaFoldDB" id="A0A8J3KE05"/>
<reference evidence="1 2" key="1">
    <citation type="submission" date="2021-01" db="EMBL/GenBank/DDBJ databases">
        <title>Whole genome shotgun sequence of Catellatospora citrea NBRC 14495.</title>
        <authorList>
            <person name="Komaki H."/>
            <person name="Tamura T."/>
        </authorList>
    </citation>
    <scope>NUCLEOTIDE SEQUENCE [LARGE SCALE GENOMIC DNA]</scope>
    <source>
        <strain evidence="1 2">NBRC 14495</strain>
    </source>
</reference>
<name>A0A8J3KE05_9ACTN</name>
<protein>
    <submittedName>
        <fullName evidence="1">Uncharacterized protein</fullName>
    </submittedName>
</protein>
<evidence type="ECO:0000313" key="2">
    <source>
        <dbReference type="Proteomes" id="UP000659904"/>
    </source>
</evidence>
<gene>
    <name evidence="1" type="ORF">Cci01nite_34200</name>
</gene>
<accession>A0A8J3KE05</accession>
<comment type="caution">
    <text evidence="1">The sequence shown here is derived from an EMBL/GenBank/DDBJ whole genome shotgun (WGS) entry which is preliminary data.</text>
</comment>
<keyword evidence="2" id="KW-1185">Reference proteome</keyword>
<dbReference type="Proteomes" id="UP000659904">
    <property type="component" value="Unassembled WGS sequence"/>
</dbReference>
<dbReference type="EMBL" id="BONH01000015">
    <property type="protein sequence ID" value="GIF98326.1"/>
    <property type="molecule type" value="Genomic_DNA"/>
</dbReference>